<keyword evidence="9" id="KW-1185">Reference proteome</keyword>
<dbReference type="Pfam" id="PF05055">
    <property type="entry name" value="DUF677"/>
    <property type="match status" value="1"/>
</dbReference>
<evidence type="ECO:0000256" key="4">
    <source>
        <dbReference type="ARBA" id="ARBA00022989"/>
    </source>
</evidence>
<comment type="subcellular location">
    <subcellularLocation>
        <location evidence="1">Membrane</location>
    </subcellularLocation>
</comment>
<reference evidence="8 9" key="1">
    <citation type="submission" date="2020-08" db="EMBL/GenBank/DDBJ databases">
        <title>Plant Genome Project.</title>
        <authorList>
            <person name="Zhang R.-G."/>
        </authorList>
    </citation>
    <scope>NUCLEOTIDE SEQUENCE [LARGE SCALE GENOMIC DNA]</scope>
    <source>
        <tissue evidence="8">Rhizome</tissue>
    </source>
</reference>
<name>A0A8J5CDF0_ZINOF</name>
<keyword evidence="3 7" id="KW-0812">Transmembrane</keyword>
<dbReference type="Proteomes" id="UP000734854">
    <property type="component" value="Unassembled WGS sequence"/>
</dbReference>
<dbReference type="PANTHER" id="PTHR31113:SF3">
    <property type="entry name" value="UPF0496 PROTEIN 1"/>
    <property type="match status" value="1"/>
</dbReference>
<comment type="similarity">
    <text evidence="2">Belongs to the UPF0496 family.</text>
</comment>
<dbReference type="GO" id="GO:0016020">
    <property type="term" value="C:membrane"/>
    <property type="evidence" value="ECO:0007669"/>
    <property type="project" value="UniProtKB-SubCell"/>
</dbReference>
<evidence type="ECO:0000256" key="5">
    <source>
        <dbReference type="ARBA" id="ARBA00023136"/>
    </source>
</evidence>
<keyword evidence="4 7" id="KW-1133">Transmembrane helix</keyword>
<gene>
    <name evidence="8" type="ORF">ZIOFF_067493</name>
</gene>
<feature type="transmembrane region" description="Helical" evidence="7">
    <location>
        <begin position="249"/>
        <end position="273"/>
    </location>
</feature>
<accession>A0A8J5CDF0</accession>
<sequence length="406" mass="44763">MGAHQSKRAEMPPDLLIDGRGASGGAAARAAHGGKGAHSHAEDIRYMAELSSYEAACSLDPELQSFDTTLQQRTSRVISSLAVGVEVRSLSLNSLREITTCLLDMNHEVVKVILDCKRDIWKAPDLFDLVEDYFENSLQTLDFCAALEKCLMRARDSQLIIHFALKRFTEEDATGAGAGAEPDSHRKPKYAKTLEELGHFKAAGDPFTEEFFRAFHAVYRQQISMLEKLQQRKTKLDKKMRSIKVWRKLSSIIFAATFAAVLICSVVAAAVAAPPVAAALAAATAIPIGSTGKWIDSLLNDYHNAVKGQKEVLSSMQVGTYIAIKDLESIRVSVDRLEAEIAAVLEKAEFATRGAEAVRLGMEEVRRGLEAFMKSVEDLGEQADRCSRDIRRARTVVLQRIIRNPE</sequence>
<proteinExistence type="inferred from homology"/>
<dbReference type="AlphaFoldDB" id="A0A8J5CDF0"/>
<dbReference type="EMBL" id="JACMSC010000019">
    <property type="protein sequence ID" value="KAG6473576.1"/>
    <property type="molecule type" value="Genomic_DNA"/>
</dbReference>
<comment type="caution">
    <text evidence="8">The sequence shown here is derived from an EMBL/GenBank/DDBJ whole genome shotgun (WGS) entry which is preliminary data.</text>
</comment>
<keyword evidence="6" id="KW-0175">Coiled coil</keyword>
<evidence type="ECO:0000256" key="6">
    <source>
        <dbReference type="SAM" id="Coils"/>
    </source>
</evidence>
<evidence type="ECO:0000256" key="2">
    <source>
        <dbReference type="ARBA" id="ARBA00009074"/>
    </source>
</evidence>
<dbReference type="OrthoDB" id="679959at2759"/>
<organism evidence="8 9">
    <name type="scientific">Zingiber officinale</name>
    <name type="common">Ginger</name>
    <name type="synonym">Amomum zingiber</name>
    <dbReference type="NCBI Taxonomy" id="94328"/>
    <lineage>
        <taxon>Eukaryota</taxon>
        <taxon>Viridiplantae</taxon>
        <taxon>Streptophyta</taxon>
        <taxon>Embryophyta</taxon>
        <taxon>Tracheophyta</taxon>
        <taxon>Spermatophyta</taxon>
        <taxon>Magnoliopsida</taxon>
        <taxon>Liliopsida</taxon>
        <taxon>Zingiberales</taxon>
        <taxon>Zingiberaceae</taxon>
        <taxon>Zingiber</taxon>
    </lineage>
</organism>
<evidence type="ECO:0000313" key="9">
    <source>
        <dbReference type="Proteomes" id="UP000734854"/>
    </source>
</evidence>
<protein>
    <submittedName>
        <fullName evidence="8">Uncharacterized protein</fullName>
    </submittedName>
</protein>
<keyword evidence="5 7" id="KW-0472">Membrane</keyword>
<evidence type="ECO:0000256" key="7">
    <source>
        <dbReference type="SAM" id="Phobius"/>
    </source>
</evidence>
<feature type="coiled-coil region" evidence="6">
    <location>
        <begin position="327"/>
        <end position="354"/>
    </location>
</feature>
<dbReference type="InterPro" id="IPR007749">
    <property type="entry name" value="DUF677"/>
</dbReference>
<dbReference type="PANTHER" id="PTHR31113">
    <property type="entry name" value="UPF0496 PROTEIN 3-RELATED"/>
    <property type="match status" value="1"/>
</dbReference>
<evidence type="ECO:0000313" key="8">
    <source>
        <dbReference type="EMBL" id="KAG6473576.1"/>
    </source>
</evidence>
<evidence type="ECO:0000256" key="3">
    <source>
        <dbReference type="ARBA" id="ARBA00022692"/>
    </source>
</evidence>
<evidence type="ECO:0000256" key="1">
    <source>
        <dbReference type="ARBA" id="ARBA00004370"/>
    </source>
</evidence>